<keyword evidence="3" id="KW-1185">Reference proteome</keyword>
<evidence type="ECO:0000313" key="3">
    <source>
        <dbReference type="Proteomes" id="UP000030686"/>
    </source>
</evidence>
<name>W6Q894_PENRF</name>
<dbReference type="Proteomes" id="UP000030686">
    <property type="component" value="Unassembled WGS sequence"/>
</dbReference>
<dbReference type="EMBL" id="HG792016">
    <property type="protein sequence ID" value="CDM32928.1"/>
    <property type="molecule type" value="Genomic_DNA"/>
</dbReference>
<protein>
    <submittedName>
        <fullName evidence="2">Genomic scaffold, ProqFM164S02</fullName>
    </submittedName>
</protein>
<sequence>MKRARSCSPVPLPPNHRKIVRTVASLTSDALQEHDDSIQPLSPLALFDMFPQQIASLSDVPIIPPPSTRSSTIAIEQSVPTE</sequence>
<accession>W6Q894</accession>
<proteinExistence type="predicted"/>
<organism evidence="2 3">
    <name type="scientific">Penicillium roqueforti (strain FM164)</name>
    <dbReference type="NCBI Taxonomy" id="1365484"/>
    <lineage>
        <taxon>Eukaryota</taxon>
        <taxon>Fungi</taxon>
        <taxon>Dikarya</taxon>
        <taxon>Ascomycota</taxon>
        <taxon>Pezizomycotina</taxon>
        <taxon>Eurotiomycetes</taxon>
        <taxon>Eurotiomycetidae</taxon>
        <taxon>Eurotiales</taxon>
        <taxon>Aspergillaceae</taxon>
        <taxon>Penicillium</taxon>
    </lineage>
</organism>
<feature type="region of interest" description="Disordered" evidence="1">
    <location>
        <begin position="61"/>
        <end position="82"/>
    </location>
</feature>
<gene>
    <name evidence="2" type="ORF">PROQFM164_S02g003079</name>
</gene>
<evidence type="ECO:0000256" key="1">
    <source>
        <dbReference type="SAM" id="MobiDB-lite"/>
    </source>
</evidence>
<dbReference type="AlphaFoldDB" id="W6Q894"/>
<reference evidence="2" key="1">
    <citation type="journal article" date="2014" name="Nat. Commun.">
        <title>Multiple recent horizontal transfers of a large genomic region in cheese making fungi.</title>
        <authorList>
            <person name="Cheeseman K."/>
            <person name="Ropars J."/>
            <person name="Renault P."/>
            <person name="Dupont J."/>
            <person name="Gouzy J."/>
            <person name="Branca A."/>
            <person name="Abraham A.L."/>
            <person name="Ceppi M."/>
            <person name="Conseiller E."/>
            <person name="Debuchy R."/>
            <person name="Malagnac F."/>
            <person name="Goarin A."/>
            <person name="Silar P."/>
            <person name="Lacoste S."/>
            <person name="Sallet E."/>
            <person name="Bensimon A."/>
            <person name="Giraud T."/>
            <person name="Brygoo Y."/>
        </authorList>
    </citation>
    <scope>NUCLEOTIDE SEQUENCE [LARGE SCALE GENOMIC DNA]</scope>
    <source>
        <strain evidence="2">FM164</strain>
    </source>
</reference>
<evidence type="ECO:0000313" key="2">
    <source>
        <dbReference type="EMBL" id="CDM32928.1"/>
    </source>
</evidence>